<name>A0A4D4J1R4_9PSEU</name>
<organism evidence="1 2">
    <name type="scientific">Gandjariella thermophila</name>
    <dbReference type="NCBI Taxonomy" id="1931992"/>
    <lineage>
        <taxon>Bacteria</taxon>
        <taxon>Bacillati</taxon>
        <taxon>Actinomycetota</taxon>
        <taxon>Actinomycetes</taxon>
        <taxon>Pseudonocardiales</taxon>
        <taxon>Pseudonocardiaceae</taxon>
        <taxon>Gandjariella</taxon>
    </lineage>
</organism>
<proteinExistence type="predicted"/>
<keyword evidence="2" id="KW-1185">Reference proteome</keyword>
<protein>
    <submittedName>
        <fullName evidence="1">Uncharacterized protein</fullName>
    </submittedName>
</protein>
<dbReference type="AlphaFoldDB" id="A0A4D4J1R4"/>
<gene>
    <name evidence="1" type="ORF">GTS_03610</name>
</gene>
<sequence>MDVTFADLHAMEIELLPSREALVGFINIPIGVQVNVSPAIAVGVLAAGTTAATNNVQALVQN</sequence>
<dbReference type="Proteomes" id="UP000298860">
    <property type="component" value="Unassembled WGS sequence"/>
</dbReference>
<accession>A0A4D4J1R4</accession>
<dbReference type="RefSeq" id="WP_137811911.1">
    <property type="nucleotide sequence ID" value="NZ_BJFL01000001.1"/>
</dbReference>
<evidence type="ECO:0000313" key="1">
    <source>
        <dbReference type="EMBL" id="GDY28728.1"/>
    </source>
</evidence>
<comment type="caution">
    <text evidence="1">The sequence shown here is derived from an EMBL/GenBank/DDBJ whole genome shotgun (WGS) entry which is preliminary data.</text>
</comment>
<reference evidence="2" key="1">
    <citation type="submission" date="2019-04" db="EMBL/GenBank/DDBJ databases">
        <title>Draft genome sequence of Pseudonocardiaceae bacterium SL3-2-4.</title>
        <authorList>
            <person name="Ningsih F."/>
            <person name="Yokota A."/>
            <person name="Sakai Y."/>
            <person name="Nanatani K."/>
            <person name="Yabe S."/>
            <person name="Oetari A."/>
            <person name="Sjamsuridzal W."/>
        </authorList>
    </citation>
    <scope>NUCLEOTIDE SEQUENCE [LARGE SCALE GENOMIC DNA]</scope>
    <source>
        <strain evidence="2">SL3-2-4</strain>
    </source>
</reference>
<evidence type="ECO:0000313" key="2">
    <source>
        <dbReference type="Proteomes" id="UP000298860"/>
    </source>
</evidence>
<dbReference type="EMBL" id="BJFL01000001">
    <property type="protein sequence ID" value="GDY28728.1"/>
    <property type="molecule type" value="Genomic_DNA"/>
</dbReference>